<sequence length="223" mass="24787">MACHGVQRSKAQLELASRTWFYVVLFALVFIPVLTKALHVTQPAVVLASSRGVASFMCEYESSQHTYEVRVTVLRQINGQMTEVCATTYTVQDELTFPDDPVCTGTSSASTVNLTIQGLRAADSGRYFCQVELMYPPPYFVGMGNGTQIYVIDPEPCPDSDFLLWILAAASSGLFFYSFLITTVSLSKTLKKRSPLTTGVYVKMPPTEPECEKQFQPYFIPIN</sequence>
<dbReference type="InterPro" id="IPR007110">
    <property type="entry name" value="Ig-like_dom"/>
</dbReference>
<name>A0A8C5KHF5_JACJA</name>
<comment type="subunit">
    <text evidence="16">Homodimer; disulfide-linked. Binds to CD80/B7-1 and CD86/B7.2. Interacts with ICOSLG.</text>
</comment>
<dbReference type="InterPro" id="IPR008096">
    <property type="entry name" value="CTLA4"/>
</dbReference>
<evidence type="ECO:0000256" key="14">
    <source>
        <dbReference type="ARBA" id="ARBA00023319"/>
    </source>
</evidence>
<keyword evidence="20" id="KW-1185">Reference proteome</keyword>
<dbReference type="FunFam" id="2.60.40.10:FF:000686">
    <property type="entry name" value="Cytotoxic T-lymphocyte protein 4"/>
    <property type="match status" value="1"/>
</dbReference>
<dbReference type="Pfam" id="PF07686">
    <property type="entry name" value="V-set"/>
    <property type="match status" value="1"/>
</dbReference>
<dbReference type="GO" id="GO:0098636">
    <property type="term" value="C:protein complex involved in cell adhesion"/>
    <property type="evidence" value="ECO:0007669"/>
    <property type="project" value="Ensembl"/>
</dbReference>
<evidence type="ECO:0000256" key="12">
    <source>
        <dbReference type="ARBA" id="ARBA00023157"/>
    </source>
</evidence>
<dbReference type="PANTHER" id="PTHR11494">
    <property type="entry name" value="CYTOTOXIC T-LYMPHOCYTE PROTEIN"/>
    <property type="match status" value="1"/>
</dbReference>
<dbReference type="Proteomes" id="UP000694385">
    <property type="component" value="Unassembled WGS sequence"/>
</dbReference>
<protein>
    <recommendedName>
        <fullName evidence="3">Cytotoxic T-lymphocyte protein 4</fullName>
    </recommendedName>
    <alternativeName>
        <fullName evidence="15">Cytotoxic T-lymphocyte-associated antigen 4</fullName>
    </alternativeName>
</protein>
<dbReference type="InterPro" id="IPR003599">
    <property type="entry name" value="Ig_sub"/>
</dbReference>
<feature type="transmembrane region" description="Helical" evidence="17">
    <location>
        <begin position="162"/>
        <end position="186"/>
    </location>
</feature>
<dbReference type="Gene3D" id="2.60.40.10">
    <property type="entry name" value="Immunoglobulins"/>
    <property type="match status" value="1"/>
</dbReference>
<dbReference type="GO" id="GO:0050853">
    <property type="term" value="P:B cell receptor signaling pathway"/>
    <property type="evidence" value="ECO:0007669"/>
    <property type="project" value="Ensembl"/>
</dbReference>
<evidence type="ECO:0000259" key="18">
    <source>
        <dbReference type="PROSITE" id="PS50835"/>
    </source>
</evidence>
<dbReference type="OrthoDB" id="9908091at2759"/>
<dbReference type="GO" id="GO:0030889">
    <property type="term" value="P:negative regulation of B cell proliferation"/>
    <property type="evidence" value="ECO:0007669"/>
    <property type="project" value="Ensembl"/>
</dbReference>
<dbReference type="GeneTree" id="ENSGT00530000063873"/>
<evidence type="ECO:0000256" key="10">
    <source>
        <dbReference type="ARBA" id="ARBA00023130"/>
    </source>
</evidence>
<evidence type="ECO:0000256" key="2">
    <source>
        <dbReference type="ARBA" id="ARBA00004251"/>
    </source>
</evidence>
<keyword evidence="4" id="KW-1003">Cell membrane</keyword>
<keyword evidence="13" id="KW-0325">Glycoprotein</keyword>
<keyword evidence="8" id="KW-0391">Immunity</keyword>
<evidence type="ECO:0000256" key="17">
    <source>
        <dbReference type="SAM" id="Phobius"/>
    </source>
</evidence>
<dbReference type="GO" id="GO:0045590">
    <property type="term" value="P:negative regulation of regulatory T cell differentiation"/>
    <property type="evidence" value="ECO:0007669"/>
    <property type="project" value="Ensembl"/>
</dbReference>
<evidence type="ECO:0000256" key="8">
    <source>
        <dbReference type="ARBA" id="ARBA00022859"/>
    </source>
</evidence>
<evidence type="ECO:0000256" key="3">
    <source>
        <dbReference type="ARBA" id="ARBA00016331"/>
    </source>
</evidence>
<evidence type="ECO:0000313" key="20">
    <source>
        <dbReference type="Proteomes" id="UP000694385"/>
    </source>
</evidence>
<evidence type="ECO:0000256" key="11">
    <source>
        <dbReference type="ARBA" id="ARBA00023136"/>
    </source>
</evidence>
<dbReference type="GO" id="GO:0045334">
    <property type="term" value="C:clathrin-coated endocytic vesicle"/>
    <property type="evidence" value="ECO:0007669"/>
    <property type="project" value="Ensembl"/>
</dbReference>
<dbReference type="InterPro" id="IPR040216">
    <property type="entry name" value="CTLA4/CD28"/>
</dbReference>
<comment type="function">
    <text evidence="1">Inhibitory receptor acting as a major negative regulator of T-cell responses. The affinity of CTLA4 for its natural B7 family ligands, CD80 and CD86, is considerably stronger than the affinity of their cognate stimulatory coreceptor CD28.</text>
</comment>
<feature type="transmembrane region" description="Helical" evidence="17">
    <location>
        <begin position="20"/>
        <end position="39"/>
    </location>
</feature>
<dbReference type="AlphaFoldDB" id="A0A8C5KHF5"/>
<reference evidence="19" key="1">
    <citation type="submission" date="2025-08" db="UniProtKB">
        <authorList>
            <consortium name="Ensembl"/>
        </authorList>
    </citation>
    <scope>IDENTIFICATION</scope>
</reference>
<dbReference type="SMART" id="SM00406">
    <property type="entry name" value="IGv"/>
    <property type="match status" value="1"/>
</dbReference>
<dbReference type="InterPro" id="IPR036179">
    <property type="entry name" value="Ig-like_dom_sf"/>
</dbReference>
<evidence type="ECO:0000256" key="6">
    <source>
        <dbReference type="ARBA" id="ARBA00022692"/>
    </source>
</evidence>
<reference evidence="19" key="2">
    <citation type="submission" date="2025-09" db="UniProtKB">
        <authorList>
            <consortium name="Ensembl"/>
        </authorList>
    </citation>
    <scope>IDENTIFICATION</scope>
</reference>
<keyword evidence="14" id="KW-0393">Immunoglobulin domain</keyword>
<keyword evidence="7" id="KW-0732">Signal</keyword>
<dbReference type="CTD" id="1493"/>
<dbReference type="PROSITE" id="PS50835">
    <property type="entry name" value="IG_LIKE"/>
    <property type="match status" value="1"/>
</dbReference>
<dbReference type="SMART" id="SM00409">
    <property type="entry name" value="IG"/>
    <property type="match status" value="1"/>
</dbReference>
<evidence type="ECO:0000256" key="9">
    <source>
        <dbReference type="ARBA" id="ARBA00022989"/>
    </source>
</evidence>
<keyword evidence="9 17" id="KW-1133">Transmembrane helix</keyword>
<evidence type="ECO:0000256" key="13">
    <source>
        <dbReference type="ARBA" id="ARBA00023180"/>
    </source>
</evidence>
<dbReference type="GO" id="GO:0050852">
    <property type="term" value="P:T cell receptor signaling pathway"/>
    <property type="evidence" value="ECO:0007669"/>
    <property type="project" value="TreeGrafter"/>
</dbReference>
<dbReference type="GO" id="GO:0002250">
    <property type="term" value="P:adaptive immune response"/>
    <property type="evidence" value="ECO:0007669"/>
    <property type="project" value="UniProtKB-KW"/>
</dbReference>
<evidence type="ECO:0000256" key="16">
    <source>
        <dbReference type="ARBA" id="ARBA00064978"/>
    </source>
</evidence>
<evidence type="ECO:0000256" key="15">
    <source>
        <dbReference type="ARBA" id="ARBA00032097"/>
    </source>
</evidence>
<dbReference type="InterPro" id="IPR013783">
    <property type="entry name" value="Ig-like_fold"/>
</dbReference>
<keyword evidence="12" id="KW-1015">Disulfide bond</keyword>
<proteinExistence type="predicted"/>
<dbReference type="OMA" id="QMVEVCA"/>
<dbReference type="InterPro" id="IPR013106">
    <property type="entry name" value="Ig_V-set"/>
</dbReference>
<dbReference type="GO" id="GO:0048471">
    <property type="term" value="C:perinuclear region of cytoplasm"/>
    <property type="evidence" value="ECO:0007669"/>
    <property type="project" value="Ensembl"/>
</dbReference>
<accession>A0A8C5KHF5</accession>
<keyword evidence="5" id="KW-0597">Phosphoprotein</keyword>
<organism evidence="19 20">
    <name type="scientific">Jaculus jaculus</name>
    <name type="common">Lesser Egyptian jerboa</name>
    <dbReference type="NCBI Taxonomy" id="51337"/>
    <lineage>
        <taxon>Eukaryota</taxon>
        <taxon>Metazoa</taxon>
        <taxon>Chordata</taxon>
        <taxon>Craniata</taxon>
        <taxon>Vertebrata</taxon>
        <taxon>Euteleostomi</taxon>
        <taxon>Mammalia</taxon>
        <taxon>Eutheria</taxon>
        <taxon>Euarchontoglires</taxon>
        <taxon>Glires</taxon>
        <taxon>Rodentia</taxon>
        <taxon>Myomorpha</taxon>
        <taxon>Dipodoidea</taxon>
        <taxon>Dipodidae</taxon>
        <taxon>Dipodinae</taxon>
        <taxon>Jaculus</taxon>
    </lineage>
</organism>
<keyword evidence="10" id="KW-1064">Adaptive immunity</keyword>
<evidence type="ECO:0000313" key="19">
    <source>
        <dbReference type="Ensembl" id="ENSJJAP00000009143.1"/>
    </source>
</evidence>
<keyword evidence="6 17" id="KW-0812">Transmembrane</keyword>
<dbReference type="GO" id="GO:0042129">
    <property type="term" value="P:regulation of T cell proliferation"/>
    <property type="evidence" value="ECO:0007669"/>
    <property type="project" value="InterPro"/>
</dbReference>
<evidence type="ECO:0000256" key="4">
    <source>
        <dbReference type="ARBA" id="ARBA00022475"/>
    </source>
</evidence>
<evidence type="ECO:0000256" key="5">
    <source>
        <dbReference type="ARBA" id="ARBA00022553"/>
    </source>
</evidence>
<dbReference type="PANTHER" id="PTHR11494:SF8">
    <property type="entry name" value="CYTOTOXIC T-LYMPHOCYTE PROTEIN 4"/>
    <property type="match status" value="1"/>
</dbReference>
<dbReference type="GeneID" id="101613313"/>
<dbReference type="GO" id="GO:0005794">
    <property type="term" value="C:Golgi apparatus"/>
    <property type="evidence" value="ECO:0007669"/>
    <property type="project" value="Ensembl"/>
</dbReference>
<dbReference type="GO" id="GO:0006974">
    <property type="term" value="P:DNA damage response"/>
    <property type="evidence" value="ECO:0007669"/>
    <property type="project" value="Ensembl"/>
</dbReference>
<dbReference type="GO" id="GO:0009897">
    <property type="term" value="C:external side of plasma membrane"/>
    <property type="evidence" value="ECO:0007669"/>
    <property type="project" value="Ensembl"/>
</dbReference>
<keyword evidence="11 17" id="KW-0472">Membrane</keyword>
<evidence type="ECO:0000256" key="7">
    <source>
        <dbReference type="ARBA" id="ARBA00022729"/>
    </source>
</evidence>
<dbReference type="RefSeq" id="XP_004653618.1">
    <property type="nucleotide sequence ID" value="XM_004653561.1"/>
</dbReference>
<dbReference type="PRINTS" id="PR01720">
    <property type="entry name" value="CTLANTIGEN4"/>
</dbReference>
<gene>
    <name evidence="19" type="primary">Ctla4</name>
</gene>
<feature type="domain" description="Ig-like" evidence="18">
    <location>
        <begin position="32"/>
        <end position="132"/>
    </location>
</feature>
<dbReference type="SUPFAM" id="SSF48726">
    <property type="entry name" value="Immunoglobulin"/>
    <property type="match status" value="1"/>
</dbReference>
<evidence type="ECO:0000256" key="1">
    <source>
        <dbReference type="ARBA" id="ARBA00002230"/>
    </source>
</evidence>
<dbReference type="Ensembl" id="ENSJJAT00000015586.1">
    <property type="protein sequence ID" value="ENSJJAP00000009143.1"/>
    <property type="gene ID" value="ENSJJAG00000013112.1"/>
</dbReference>
<dbReference type="GO" id="GO:0043065">
    <property type="term" value="P:positive regulation of apoptotic process"/>
    <property type="evidence" value="ECO:0007669"/>
    <property type="project" value="Ensembl"/>
</dbReference>
<comment type="subcellular location">
    <subcellularLocation>
        <location evidence="2">Cell membrane</location>
        <topology evidence="2">Single-pass type I membrane protein</topology>
    </subcellularLocation>
</comment>